<evidence type="ECO:0000256" key="1">
    <source>
        <dbReference type="ARBA" id="ARBA00006930"/>
    </source>
</evidence>
<dbReference type="InterPro" id="IPR027417">
    <property type="entry name" value="P-loop_NTPase"/>
</dbReference>
<evidence type="ECO:0000259" key="5">
    <source>
        <dbReference type="Pfam" id="PF13166"/>
    </source>
</evidence>
<accession>A0A285CUC8</accession>
<sequence length="752" mass="87699">MIDKIRLREVATYDTSGIEVNLRKINYIFGSNGTGKTTVSEVLRKQEDFPSCRIEWGRERSNYDVFVYNRNFVRENFSMRNDIKGIFTLGKESTDLLKKIDKKSEEIDKHEDKIGNLEEKIKEIDEKINNLKADFMNTCWDLKLKYDEQFKEAFTGVRNKKDNFMLKCIEEAQNNDGVHYGFDELKKRVDSVFKGTQEKINTIPNIEYNASYEKSQIFGTRIVGKRDIDIADLISRLNISDWVQQGHQHLKNTDGLCPFCQQELPKNLEGKLEEYFDETYTEQLQLLNSSSEKYITETQGIIKNHHILTEGNIPFVNTEKVKSLLEIIISTFKENELKLERKKAEPSSSVKLSSISSYIREINEEIGQANIQIIKHNQMIDNITEEKAKLNKDIWRFIIEENKRDYASYTDKTTKECKTLDGMNKRWGELSGFRNELKKEVIQLQNQLTSVLPSINEINNLLKSFGFTNFELAESKEKGNYKIVRGDGVDANATLSEGEMTFITFLYFYQLINGSNEQDKVNTKRVIVIDDPISSLDSNVLFIVSYLINSLKKKIRSSDSIFKQLIILTHNVYFHKEISFNKGMSNKKQQDETFWVLTKTDNVSRIKEYDENPIKNSYELLWRELKENINSITTPNIMRRILENYFKFFGNIDVSEIVGKFPDEDKVVCNSLLSWANNGSHHVNDDLYVDSNQESNKAYFDVFRKIFVNSDHESHFKMMMEDFEYEIEEDSSEELARKEIQEALEQAAVGHE</sequence>
<dbReference type="Pfam" id="PF13166">
    <property type="entry name" value="AAA_13"/>
    <property type="match status" value="1"/>
</dbReference>
<evidence type="ECO:0000313" key="7">
    <source>
        <dbReference type="Proteomes" id="UP000219546"/>
    </source>
</evidence>
<dbReference type="AlphaFoldDB" id="A0A285CUC8"/>
<dbReference type="SUPFAM" id="SSF52540">
    <property type="entry name" value="P-loop containing nucleoside triphosphate hydrolases"/>
    <property type="match status" value="1"/>
</dbReference>
<dbReference type="PANTHER" id="PTHR32114">
    <property type="entry name" value="ABC TRANSPORTER ABCH.3"/>
    <property type="match status" value="1"/>
</dbReference>
<keyword evidence="7" id="KW-1185">Reference proteome</keyword>
<feature type="coiled-coil region" evidence="4">
    <location>
        <begin position="93"/>
        <end position="134"/>
    </location>
</feature>
<comment type="subunit">
    <text evidence="2">Heterodimer of SbcC and SbcD.</text>
</comment>
<evidence type="ECO:0000313" key="6">
    <source>
        <dbReference type="EMBL" id="SNX71170.1"/>
    </source>
</evidence>
<evidence type="ECO:0000256" key="2">
    <source>
        <dbReference type="ARBA" id="ARBA00011322"/>
    </source>
</evidence>
<comment type="similarity">
    <text evidence="1">Belongs to the SMC family. SbcC subfamily.</text>
</comment>
<dbReference type="Proteomes" id="UP000219546">
    <property type="component" value="Unassembled WGS sequence"/>
</dbReference>
<protein>
    <recommendedName>
        <fullName evidence="3">Nuclease SbcCD subunit C</fullName>
    </recommendedName>
</protein>
<name>A0A285CUC8_9BACI</name>
<proteinExistence type="inferred from homology"/>
<feature type="domain" description="Protein CR006 P-loop" evidence="5">
    <location>
        <begin position="10"/>
        <end position="707"/>
    </location>
</feature>
<organism evidence="6 7">
    <name type="scientific">Bacillus oleivorans</name>
    <dbReference type="NCBI Taxonomy" id="1448271"/>
    <lineage>
        <taxon>Bacteria</taxon>
        <taxon>Bacillati</taxon>
        <taxon>Bacillota</taxon>
        <taxon>Bacilli</taxon>
        <taxon>Bacillales</taxon>
        <taxon>Bacillaceae</taxon>
        <taxon>Bacillus</taxon>
    </lineage>
</organism>
<dbReference type="EMBL" id="OAOP01000005">
    <property type="protein sequence ID" value="SNX71170.1"/>
    <property type="molecule type" value="Genomic_DNA"/>
</dbReference>
<gene>
    <name evidence="6" type="ORF">SAMN05877753_10511</name>
</gene>
<dbReference type="RefSeq" id="WP_097158856.1">
    <property type="nucleotide sequence ID" value="NZ_JBEPMQ010000004.1"/>
</dbReference>
<evidence type="ECO:0000256" key="4">
    <source>
        <dbReference type="SAM" id="Coils"/>
    </source>
</evidence>
<evidence type="ECO:0000256" key="3">
    <source>
        <dbReference type="ARBA" id="ARBA00013368"/>
    </source>
</evidence>
<reference evidence="6 7" key="1">
    <citation type="submission" date="2017-08" db="EMBL/GenBank/DDBJ databases">
        <authorList>
            <person name="de Groot N.N."/>
        </authorList>
    </citation>
    <scope>NUCLEOTIDE SEQUENCE [LARGE SCALE GENOMIC DNA]</scope>
    <source>
        <strain evidence="6 7">JC228</strain>
    </source>
</reference>
<dbReference type="Gene3D" id="3.40.50.300">
    <property type="entry name" value="P-loop containing nucleotide triphosphate hydrolases"/>
    <property type="match status" value="1"/>
</dbReference>
<dbReference type="OrthoDB" id="9795565at2"/>
<dbReference type="InterPro" id="IPR026866">
    <property type="entry name" value="CR006_AAA"/>
</dbReference>
<dbReference type="PANTHER" id="PTHR32114:SF2">
    <property type="entry name" value="ABC TRANSPORTER ABCH.3"/>
    <property type="match status" value="1"/>
</dbReference>
<keyword evidence="4" id="KW-0175">Coiled coil</keyword>